<dbReference type="STRING" id="1798704.A3J93_03520"/>
<proteinExistence type="predicted"/>
<protein>
    <recommendedName>
        <fullName evidence="11">ComEC/Rec2-related protein domain-containing protein</fullName>
    </recommendedName>
</protein>
<reference evidence="9 10" key="1">
    <citation type="journal article" date="2016" name="Nat. Commun.">
        <title>Thousands of microbial genomes shed light on interconnected biogeochemical processes in an aquifer system.</title>
        <authorList>
            <person name="Anantharaman K."/>
            <person name="Brown C.T."/>
            <person name="Hug L.A."/>
            <person name="Sharon I."/>
            <person name="Castelle C.J."/>
            <person name="Probst A.J."/>
            <person name="Thomas B.C."/>
            <person name="Singh A."/>
            <person name="Wilkins M.J."/>
            <person name="Karaoz U."/>
            <person name="Brodie E.L."/>
            <person name="Williams K.H."/>
            <person name="Hubbard S.S."/>
            <person name="Banfield J.F."/>
        </authorList>
    </citation>
    <scope>NUCLEOTIDE SEQUENCE [LARGE SCALE GENOMIC DNA]</scope>
</reference>
<evidence type="ECO:0000256" key="5">
    <source>
        <dbReference type="ARBA" id="ARBA00023136"/>
    </source>
</evidence>
<feature type="transmembrane region" description="Helical" evidence="6">
    <location>
        <begin position="402"/>
        <end position="425"/>
    </location>
</feature>
<dbReference type="NCBIfam" id="TIGR00360">
    <property type="entry name" value="ComEC_N-term"/>
    <property type="match status" value="1"/>
</dbReference>
<feature type="transmembrane region" description="Helical" evidence="6">
    <location>
        <begin position="275"/>
        <end position="305"/>
    </location>
</feature>
<name>A0A1F6NUH6_9BACT</name>
<feature type="transmembrane region" description="Helical" evidence="6">
    <location>
        <begin position="244"/>
        <end position="269"/>
    </location>
</feature>
<feature type="transmembrane region" description="Helical" evidence="6">
    <location>
        <begin position="432"/>
        <end position="455"/>
    </location>
</feature>
<keyword evidence="4 6" id="KW-1133">Transmembrane helix</keyword>
<keyword evidence="3 6" id="KW-0812">Transmembrane</keyword>
<dbReference type="PANTHER" id="PTHR30619">
    <property type="entry name" value="DNA INTERNALIZATION/COMPETENCE PROTEIN COMEC/REC2"/>
    <property type="match status" value="1"/>
</dbReference>
<comment type="subcellular location">
    <subcellularLocation>
        <location evidence="1">Cell membrane</location>
        <topology evidence="1">Multi-pass membrane protein</topology>
    </subcellularLocation>
</comment>
<dbReference type="GO" id="GO:0005886">
    <property type="term" value="C:plasma membrane"/>
    <property type="evidence" value="ECO:0007669"/>
    <property type="project" value="UniProtKB-SubCell"/>
</dbReference>
<dbReference type="EMBL" id="MFQZ01000010">
    <property type="protein sequence ID" value="OGH87567.1"/>
    <property type="molecule type" value="Genomic_DNA"/>
</dbReference>
<evidence type="ECO:0000256" key="1">
    <source>
        <dbReference type="ARBA" id="ARBA00004651"/>
    </source>
</evidence>
<feature type="transmembrane region" description="Helical" evidence="6">
    <location>
        <begin position="66"/>
        <end position="86"/>
    </location>
</feature>
<evidence type="ECO:0000259" key="7">
    <source>
        <dbReference type="Pfam" id="PF03772"/>
    </source>
</evidence>
<dbReference type="Pfam" id="PF13567">
    <property type="entry name" value="DUF4131"/>
    <property type="match status" value="1"/>
</dbReference>
<feature type="transmembrane region" description="Helical" evidence="6">
    <location>
        <begin position="42"/>
        <end position="60"/>
    </location>
</feature>
<evidence type="ECO:0000256" key="3">
    <source>
        <dbReference type="ARBA" id="ARBA00022692"/>
    </source>
</evidence>
<evidence type="ECO:0000256" key="4">
    <source>
        <dbReference type="ARBA" id="ARBA00022989"/>
    </source>
</evidence>
<comment type="caution">
    <text evidence="9">The sequence shown here is derived from an EMBL/GenBank/DDBJ whole genome shotgun (WGS) entry which is preliminary data.</text>
</comment>
<dbReference type="InterPro" id="IPR025405">
    <property type="entry name" value="DUF4131"/>
</dbReference>
<keyword evidence="5 6" id="KW-0472">Membrane</keyword>
<feature type="transmembrane region" description="Helical" evidence="6">
    <location>
        <begin position="18"/>
        <end position="35"/>
    </location>
</feature>
<evidence type="ECO:0000256" key="2">
    <source>
        <dbReference type="ARBA" id="ARBA00022475"/>
    </source>
</evidence>
<feature type="domain" description="DUF4131" evidence="8">
    <location>
        <begin position="42"/>
        <end position="173"/>
    </location>
</feature>
<sequence>MNLKEGAEKIYNSKSRSFLIYCGFFILGAAIFSLGETRGDKLNYLLVGILLAFFLLSFLFKNHLGRFGAIILLLFCLGAMRAVAVLPSGSADEVASIIGKQITLEGHVAKVEKPGQYIFAPDNYHGKILVNYGPYPIYHYGDKWRLNCELEAPAPYEDFRYDKYLLNKGVYVICKFPNVILTSGFSGNRLKQAIFNFKNIVGARVNLLWPEPESGLMAGLLYGEKSALPAELLNNFNRTGLTHIIAVSGYNTSVIVVAVLAGLIFVGFWRKQALWLSALIIFAFVIFTGATASVVRAALLACIGITAQLLGRPARSLNGLVFAAALMILFHPLIIWYDAGFQLSFLAVIGVMYLGPKLAVIFKFENEENMLCTTMGAIILTLPLLAYQFGRVSLVAPLSNFLILWIIPFLMLSGFIAALIGLIFLPAGQALAFIAYLGLKYVIITVNWLGGLAFASREISLSIYLMVLAYILIFWFLIFYGKKNKNSTIRHGL</sequence>
<evidence type="ECO:0000259" key="8">
    <source>
        <dbReference type="Pfam" id="PF13567"/>
    </source>
</evidence>
<feature type="transmembrane region" description="Helical" evidence="6">
    <location>
        <begin position="461"/>
        <end position="480"/>
    </location>
</feature>
<feature type="domain" description="ComEC/Rec2-related protein" evidence="7">
    <location>
        <begin position="220"/>
        <end position="479"/>
    </location>
</feature>
<dbReference type="PANTHER" id="PTHR30619:SF1">
    <property type="entry name" value="RECOMBINATION PROTEIN 2"/>
    <property type="match status" value="1"/>
</dbReference>
<gene>
    <name evidence="9" type="ORF">A3J93_03520</name>
</gene>
<dbReference type="InterPro" id="IPR004477">
    <property type="entry name" value="ComEC_N"/>
</dbReference>
<dbReference type="InterPro" id="IPR052159">
    <property type="entry name" value="Competence_DNA_uptake"/>
</dbReference>
<organism evidence="9 10">
    <name type="scientific">Candidatus Magasanikbacteria bacterium RIFOXYC2_FULL_42_28</name>
    <dbReference type="NCBI Taxonomy" id="1798704"/>
    <lineage>
        <taxon>Bacteria</taxon>
        <taxon>Candidatus Magasanikiibacteriota</taxon>
    </lineage>
</organism>
<keyword evidence="2" id="KW-1003">Cell membrane</keyword>
<evidence type="ECO:0008006" key="11">
    <source>
        <dbReference type="Google" id="ProtNLM"/>
    </source>
</evidence>
<evidence type="ECO:0000313" key="9">
    <source>
        <dbReference type="EMBL" id="OGH87567.1"/>
    </source>
</evidence>
<evidence type="ECO:0000313" key="10">
    <source>
        <dbReference type="Proteomes" id="UP000177907"/>
    </source>
</evidence>
<dbReference type="AlphaFoldDB" id="A0A1F6NUH6"/>
<feature type="transmembrane region" description="Helical" evidence="6">
    <location>
        <begin position="369"/>
        <end position="390"/>
    </location>
</feature>
<feature type="transmembrane region" description="Helical" evidence="6">
    <location>
        <begin position="343"/>
        <end position="362"/>
    </location>
</feature>
<accession>A0A1F6NUH6</accession>
<dbReference type="Pfam" id="PF03772">
    <property type="entry name" value="Competence"/>
    <property type="match status" value="1"/>
</dbReference>
<dbReference type="Proteomes" id="UP000177907">
    <property type="component" value="Unassembled WGS sequence"/>
</dbReference>
<feature type="transmembrane region" description="Helical" evidence="6">
    <location>
        <begin position="317"/>
        <end position="337"/>
    </location>
</feature>
<evidence type="ECO:0000256" key="6">
    <source>
        <dbReference type="SAM" id="Phobius"/>
    </source>
</evidence>